<reference evidence="2 4" key="3">
    <citation type="submission" date="2018-06" db="EMBL/GenBank/DDBJ databases">
        <authorList>
            <consortium name="Pathogen Informatics"/>
            <person name="Doyle S."/>
        </authorList>
    </citation>
    <scope>NUCLEOTIDE SEQUENCE [LARGE SCALE GENOMIC DNA]</scope>
    <source>
        <strain evidence="2 4">NCTC12957</strain>
    </source>
</reference>
<accession>A0A1Q8EEK1</accession>
<dbReference type="Proteomes" id="UP000186437">
    <property type="component" value="Unassembled WGS sequence"/>
</dbReference>
<sequence length="169" mass="17822">MDGTGETALDVILAGLEGENVSPEELASSFVGNVSATALIGLVGKAISNIAGAKLGVATELTEEVGKHYNLSTLNDMANEIAEKTGGVVKQLKNGYKVEVSNGSKPIVIRLMDTGSGQRLQPYFRVSIDGRGSLDINGQLSSNRADTHIDISGKSVEQILDMIEKYRGD</sequence>
<protein>
    <submittedName>
        <fullName evidence="1">Uncharacterized protein</fullName>
    </submittedName>
</protein>
<dbReference type="RefSeq" id="WP_075098745.1">
    <property type="nucleotide sequence ID" value="NZ_MSJL01000009.1"/>
</dbReference>
<evidence type="ECO:0000313" key="2">
    <source>
        <dbReference type="EMBL" id="SUN06693.1"/>
    </source>
</evidence>
<gene>
    <name evidence="1" type="ORF">BU200_02950</name>
    <name evidence="2" type="ORF">NCTC12957_00769</name>
</gene>
<reference evidence="1" key="1">
    <citation type="submission" date="2016-12" db="EMBL/GenBank/DDBJ databases">
        <authorList>
            <person name="Song W.-J."/>
            <person name="Kurnit D.M."/>
        </authorList>
    </citation>
    <scope>NUCLEOTIDE SEQUENCE [LARGE SCALE GENOMIC DNA]</scope>
    <source>
        <strain evidence="1">ATCC 51725</strain>
    </source>
</reference>
<reference evidence="3" key="2">
    <citation type="submission" date="2016-12" db="EMBL/GenBank/DDBJ databases">
        <authorList>
            <person name="Gulvik C.A."/>
        </authorList>
    </citation>
    <scope>NUCLEOTIDE SEQUENCE [LARGE SCALE GENOMIC DNA]</scope>
    <source>
        <strain evidence="3">ATCC 51725</strain>
    </source>
</reference>
<proteinExistence type="predicted"/>
<dbReference type="EMBL" id="MSJL01000009">
    <property type="protein sequence ID" value="OLF50222.1"/>
    <property type="molecule type" value="Genomic_DNA"/>
</dbReference>
<name>A0A1Q8EEK1_STRAI</name>
<evidence type="ECO:0000313" key="1">
    <source>
        <dbReference type="EMBL" id="OLF50222.1"/>
    </source>
</evidence>
<organism evidence="1 3">
    <name type="scientific">Streptococcus acidominimus</name>
    <dbReference type="NCBI Taxonomy" id="1326"/>
    <lineage>
        <taxon>Bacteria</taxon>
        <taxon>Bacillati</taxon>
        <taxon>Bacillota</taxon>
        <taxon>Bacilli</taxon>
        <taxon>Lactobacillales</taxon>
        <taxon>Streptococcaceae</taxon>
        <taxon>Streptococcus</taxon>
    </lineage>
</organism>
<evidence type="ECO:0000313" key="4">
    <source>
        <dbReference type="Proteomes" id="UP000255213"/>
    </source>
</evidence>
<dbReference type="AlphaFoldDB" id="A0A1Q8EEK1"/>
<evidence type="ECO:0000313" key="3">
    <source>
        <dbReference type="Proteomes" id="UP000186437"/>
    </source>
</evidence>
<dbReference type="EMBL" id="UHEN01000001">
    <property type="protein sequence ID" value="SUN06693.1"/>
    <property type="molecule type" value="Genomic_DNA"/>
</dbReference>
<dbReference type="Proteomes" id="UP000255213">
    <property type="component" value="Unassembled WGS sequence"/>
</dbReference>
<keyword evidence="3" id="KW-1185">Reference proteome</keyword>
<dbReference type="OrthoDB" id="41445at2"/>